<proteinExistence type="predicted"/>
<comment type="caution">
    <text evidence="1">The sequence shown here is derived from an EMBL/GenBank/DDBJ whole genome shotgun (WGS) entry which is preliminary data.</text>
</comment>
<reference evidence="1" key="1">
    <citation type="submission" date="2020-05" db="EMBL/GenBank/DDBJ databases">
        <title>Large-scale comparative analyses of tick genomes elucidate their genetic diversity and vector capacities.</title>
        <authorList>
            <person name="Jia N."/>
            <person name="Wang J."/>
            <person name="Shi W."/>
            <person name="Du L."/>
            <person name="Sun Y."/>
            <person name="Zhan W."/>
            <person name="Jiang J."/>
            <person name="Wang Q."/>
            <person name="Zhang B."/>
            <person name="Ji P."/>
            <person name="Sakyi L.B."/>
            <person name="Cui X."/>
            <person name="Yuan T."/>
            <person name="Jiang B."/>
            <person name="Yang W."/>
            <person name="Lam T.T.-Y."/>
            <person name="Chang Q."/>
            <person name="Ding S."/>
            <person name="Wang X."/>
            <person name="Zhu J."/>
            <person name="Ruan X."/>
            <person name="Zhao L."/>
            <person name="Wei J."/>
            <person name="Que T."/>
            <person name="Du C."/>
            <person name="Cheng J."/>
            <person name="Dai P."/>
            <person name="Han X."/>
            <person name="Huang E."/>
            <person name="Gao Y."/>
            <person name="Liu J."/>
            <person name="Shao H."/>
            <person name="Ye R."/>
            <person name="Li L."/>
            <person name="Wei W."/>
            <person name="Wang X."/>
            <person name="Wang C."/>
            <person name="Yang T."/>
            <person name="Huo Q."/>
            <person name="Li W."/>
            <person name="Guo W."/>
            <person name="Chen H."/>
            <person name="Zhou L."/>
            <person name="Ni X."/>
            <person name="Tian J."/>
            <person name="Zhou Y."/>
            <person name="Sheng Y."/>
            <person name="Liu T."/>
            <person name="Pan Y."/>
            <person name="Xia L."/>
            <person name="Li J."/>
            <person name="Zhao F."/>
            <person name="Cao W."/>
        </authorList>
    </citation>
    <scope>NUCLEOTIDE SEQUENCE</scope>
    <source>
        <strain evidence="1">Hyas-2018</strain>
    </source>
</reference>
<evidence type="ECO:0000313" key="2">
    <source>
        <dbReference type="Proteomes" id="UP000821845"/>
    </source>
</evidence>
<dbReference type="EMBL" id="CM023485">
    <property type="protein sequence ID" value="KAH6929916.1"/>
    <property type="molecule type" value="Genomic_DNA"/>
</dbReference>
<dbReference type="Proteomes" id="UP000821845">
    <property type="component" value="Chromosome 5"/>
</dbReference>
<organism evidence="1 2">
    <name type="scientific">Hyalomma asiaticum</name>
    <name type="common">Tick</name>
    <dbReference type="NCBI Taxonomy" id="266040"/>
    <lineage>
        <taxon>Eukaryota</taxon>
        <taxon>Metazoa</taxon>
        <taxon>Ecdysozoa</taxon>
        <taxon>Arthropoda</taxon>
        <taxon>Chelicerata</taxon>
        <taxon>Arachnida</taxon>
        <taxon>Acari</taxon>
        <taxon>Parasitiformes</taxon>
        <taxon>Ixodida</taxon>
        <taxon>Ixodoidea</taxon>
        <taxon>Ixodidae</taxon>
        <taxon>Hyalomminae</taxon>
        <taxon>Hyalomma</taxon>
    </lineage>
</organism>
<accession>A0ACB7S7I9</accession>
<name>A0ACB7S7I9_HYAAI</name>
<protein>
    <submittedName>
        <fullName evidence="1">Uncharacterized protein</fullName>
    </submittedName>
</protein>
<gene>
    <name evidence="1" type="ORF">HPB50_006681</name>
</gene>
<evidence type="ECO:0000313" key="1">
    <source>
        <dbReference type="EMBL" id="KAH6929916.1"/>
    </source>
</evidence>
<keyword evidence="2" id="KW-1185">Reference proteome</keyword>
<sequence length="114" mass="12878">MYVASLEPLPTAFGNNMEVLRELGRSVVREEIQRMRFEQNTTMFSSLADVVREEVRQVVREPQQRVLPEVPLLRQPTTMSYADALQRGTSVHANVAAAAPMHPPMCPSTRQRGD</sequence>